<dbReference type="AlphaFoldDB" id="A0AAV1D2D8"/>
<sequence>MWILNFAISAKSGEGSNGGNTVIMGGGDLGMIRKEWRETSQSKKRNRQNKTVTPISCIISSPPPIETLDDVKSRPAARSDAIADLEAFVLNEVTIFCTRHDASLRSSSVQQVRLSVDG</sequence>
<gene>
    <name evidence="2" type="ORF">OLC1_LOCUS10697</name>
</gene>
<keyword evidence="3" id="KW-1185">Reference proteome</keyword>
<evidence type="ECO:0000313" key="3">
    <source>
        <dbReference type="Proteomes" id="UP001161247"/>
    </source>
</evidence>
<dbReference type="Proteomes" id="UP001161247">
    <property type="component" value="Chromosome 3"/>
</dbReference>
<protein>
    <submittedName>
        <fullName evidence="2">OLC1v1038223C1</fullName>
    </submittedName>
</protein>
<evidence type="ECO:0000256" key="1">
    <source>
        <dbReference type="SAM" id="MobiDB-lite"/>
    </source>
</evidence>
<proteinExistence type="predicted"/>
<feature type="region of interest" description="Disordered" evidence="1">
    <location>
        <begin position="37"/>
        <end position="56"/>
    </location>
</feature>
<organism evidence="2 3">
    <name type="scientific">Oldenlandia corymbosa var. corymbosa</name>
    <dbReference type="NCBI Taxonomy" id="529605"/>
    <lineage>
        <taxon>Eukaryota</taxon>
        <taxon>Viridiplantae</taxon>
        <taxon>Streptophyta</taxon>
        <taxon>Embryophyta</taxon>
        <taxon>Tracheophyta</taxon>
        <taxon>Spermatophyta</taxon>
        <taxon>Magnoliopsida</taxon>
        <taxon>eudicotyledons</taxon>
        <taxon>Gunneridae</taxon>
        <taxon>Pentapetalae</taxon>
        <taxon>asterids</taxon>
        <taxon>lamiids</taxon>
        <taxon>Gentianales</taxon>
        <taxon>Rubiaceae</taxon>
        <taxon>Rubioideae</taxon>
        <taxon>Spermacoceae</taxon>
        <taxon>Hedyotis-Oldenlandia complex</taxon>
        <taxon>Oldenlandia</taxon>
    </lineage>
</organism>
<name>A0AAV1D2D8_OLDCO</name>
<evidence type="ECO:0000313" key="2">
    <source>
        <dbReference type="EMBL" id="CAI9101008.1"/>
    </source>
</evidence>
<dbReference type="EMBL" id="OX459120">
    <property type="protein sequence ID" value="CAI9101008.1"/>
    <property type="molecule type" value="Genomic_DNA"/>
</dbReference>
<reference evidence="2" key="1">
    <citation type="submission" date="2023-03" db="EMBL/GenBank/DDBJ databases">
        <authorList>
            <person name="Julca I."/>
        </authorList>
    </citation>
    <scope>NUCLEOTIDE SEQUENCE</scope>
</reference>
<accession>A0AAV1D2D8</accession>